<feature type="non-terminal residue" evidence="3">
    <location>
        <position position="1"/>
    </location>
</feature>
<dbReference type="RefSeq" id="WP_047765660.1">
    <property type="nucleotide sequence ID" value="NZ_LAQL01000017.1"/>
</dbReference>
<dbReference type="PATRIC" id="fig|1489064.4.peg.632"/>
<dbReference type="EMBL" id="LAQL01000017">
    <property type="protein sequence ID" value="KLN59248.1"/>
    <property type="molecule type" value="Genomic_DNA"/>
</dbReference>
<evidence type="ECO:0000256" key="1">
    <source>
        <dbReference type="SAM" id="MobiDB-lite"/>
    </source>
</evidence>
<dbReference type="InterPro" id="IPR001343">
    <property type="entry name" value="Hemolysn_Ca-bd"/>
</dbReference>
<dbReference type="InterPro" id="IPR050525">
    <property type="entry name" value="ECM_Assembly_Org"/>
</dbReference>
<dbReference type="InterPro" id="IPR010221">
    <property type="entry name" value="VCBS_dom"/>
</dbReference>
<organism evidence="3 4">
    <name type="scientific">Kiloniella spongiae</name>
    <dbReference type="NCBI Taxonomy" id="1489064"/>
    <lineage>
        <taxon>Bacteria</taxon>
        <taxon>Pseudomonadati</taxon>
        <taxon>Pseudomonadota</taxon>
        <taxon>Alphaproteobacteria</taxon>
        <taxon>Rhodospirillales</taxon>
        <taxon>Kiloniellaceae</taxon>
        <taxon>Kiloniella</taxon>
    </lineage>
</organism>
<dbReference type="Pfam" id="PF00092">
    <property type="entry name" value="VWA"/>
    <property type="match status" value="1"/>
</dbReference>
<dbReference type="NCBIfam" id="TIGR01965">
    <property type="entry name" value="VCBS_repeat"/>
    <property type="match status" value="1"/>
</dbReference>
<dbReference type="Gene3D" id="2.150.10.10">
    <property type="entry name" value="Serralysin-like metalloprotease, C-terminal"/>
    <property type="match status" value="1"/>
</dbReference>
<keyword evidence="4" id="KW-1185">Reference proteome</keyword>
<dbReference type="SUPFAM" id="SSF53300">
    <property type="entry name" value="vWA-like"/>
    <property type="match status" value="2"/>
</dbReference>
<feature type="domain" description="VWFA" evidence="2">
    <location>
        <begin position="655"/>
        <end position="826"/>
    </location>
</feature>
<dbReference type="CDD" id="cd00198">
    <property type="entry name" value="vWFA"/>
    <property type="match status" value="2"/>
</dbReference>
<reference evidence="3 4" key="1">
    <citation type="submission" date="2015-03" db="EMBL/GenBank/DDBJ databases">
        <title>Genome Sequence of Kiloniella spongiae MEBiC09566, isolated from a marine sponge.</title>
        <authorList>
            <person name="Shao Z."/>
            <person name="Wang L."/>
            <person name="Li X."/>
        </authorList>
    </citation>
    <scope>NUCLEOTIDE SEQUENCE [LARGE SCALE GENOMIC DNA]</scope>
    <source>
        <strain evidence="3 4">MEBiC09566</strain>
    </source>
</reference>
<feature type="compositionally biased region" description="Polar residues" evidence="1">
    <location>
        <begin position="534"/>
        <end position="547"/>
    </location>
</feature>
<name>A0A0H2MA67_9PROT</name>
<evidence type="ECO:0000313" key="3">
    <source>
        <dbReference type="EMBL" id="KLN59248.1"/>
    </source>
</evidence>
<dbReference type="OrthoDB" id="8335338at2"/>
<dbReference type="Proteomes" id="UP000035444">
    <property type="component" value="Unassembled WGS sequence"/>
</dbReference>
<dbReference type="PANTHER" id="PTHR24020">
    <property type="entry name" value="COLLAGEN ALPHA"/>
    <property type="match status" value="1"/>
</dbReference>
<feature type="region of interest" description="Disordered" evidence="1">
    <location>
        <begin position="235"/>
        <end position="262"/>
    </location>
</feature>
<evidence type="ECO:0000259" key="2">
    <source>
        <dbReference type="PROSITE" id="PS50234"/>
    </source>
</evidence>
<sequence>TRTDSATFSVTVQDSVPVAVDNHACVDEVSAPAYNLTYVVDVSGSMGDGNPGSRLGDLKDALIALNSQYAAFGVPVSVTVIPFGSDVSNTIPSYTFNGAGDSGLASLNAFLNSLTPGFDGAGTGTDFNDPLDAAIDDLATDTAGQIAGTVNRVYFTSDGNGSLSTTSVNNWQNAIADPDNNPSTTHSVEVIGVGIGTGASLTQLNQIDSDGTSIVVTNPSDLTATLAGTVGESVSGNVITDGENTPGVAGTPGTTSDDAGADGLDRITQVEIEGHTFAVDGSGNLSTTGAGPVPSATYDDATKLLTVTTAKGVLEIYLDDSGANSVGDYNYLAAPSVTHGLPGSGTDTEVSDTFTYTIVDGDGDTAHADLEICIKDGVPVANSDTDTVSEGQTTTGNVITAIDPDSTPNGLAADTLGPDGANITAVTLTGGATQIGSPTGSLAVGNYTIVTTAGTLVIGQDGSYSFTAVGNINANVAPVFEYTLTDGDGDQSKADLTITVEDIPDLIPGDLTANVAEAALDTTTESGDLGAGSVTGSNPASVGESTSGDFALTSGSITEFSYTNAVGNPATASAGSTVNTEYGLLKINADGTYEYTLTKDADHSSGPVAETVTVTAVNGSVSDTATLTLNLADDAPVAVNDKADVFADVASGNYNLAFILDESGSIGNSDWNLQIAAVKNAAEQYFNGAGSTSVSLFTFASDAQFDGTFNNFADLSTALNNLTQTGGGTSYTDALNLARTTFTVDPAAVNRIYFLSDGEPTSDTGGLPAAYTAWDNFVSSSGVDIIGVGVNTTALGDLSNVDKGTGADAPIQIDSFDDLDATLSGTTPGGGSTVGNLLANDTAGADGFGTAVAITQIVHNNVTYTDTNDGTSDGLITISTAGGGTLVVNTETGSYTYTAGTITSDFDEDFVYTVVDGDNSPHTATLTVCAHQAPGEDTVLTNDVSGNAILIAEADLLANDGAAATSISDVGSPTGGSVSMPGDILYDPSGTGAYTGSFEYSVDGSGQIGTVNVTGSAGDTVTGTSKDEILIGRDSNTVTREITARAAGSDTFQNANFFSFAFAASAAGEHITSITINLRGGSDSDAFFDLSGSGSFGPAFGNNSSGVSSGNVNFSPNSGNTSSLTATFSPGSFTSGDTFSFGADTDNLGGNNGNAFASAGVTFSITLSDGTVLDGVYGSAGGNASEGTVSSTISGTDIADTLIGNDGDDILYGLAGDDILIGGAGNDTLTGGAGNDTFVFSEYGAANADTITDFDIASGTGDANAATSDILDLHDVLDGLGAHAATDLSIVFNNGTNSASVMVSGNEVATIQGVGLGAGDQVRVIDENDAEILFSIT</sequence>
<evidence type="ECO:0000313" key="4">
    <source>
        <dbReference type="Proteomes" id="UP000035444"/>
    </source>
</evidence>
<dbReference type="STRING" id="1489064.WH96_18160"/>
<feature type="domain" description="VWFA" evidence="2">
    <location>
        <begin position="35"/>
        <end position="234"/>
    </location>
</feature>
<protein>
    <recommendedName>
        <fullName evidence="2">VWFA domain-containing protein</fullName>
    </recommendedName>
</protein>
<accession>A0A0H2MA67</accession>
<dbReference type="Pfam" id="PF00353">
    <property type="entry name" value="HemolysinCabind"/>
    <property type="match status" value="1"/>
</dbReference>
<feature type="region of interest" description="Disordered" evidence="1">
    <location>
        <begin position="524"/>
        <end position="547"/>
    </location>
</feature>
<dbReference type="GO" id="GO:0005509">
    <property type="term" value="F:calcium ion binding"/>
    <property type="evidence" value="ECO:0007669"/>
    <property type="project" value="InterPro"/>
</dbReference>
<dbReference type="InterPro" id="IPR011049">
    <property type="entry name" value="Serralysin-like_metalloprot_C"/>
</dbReference>
<dbReference type="InterPro" id="IPR018511">
    <property type="entry name" value="Hemolysin-typ_Ca-bd_CS"/>
</dbReference>
<proteinExistence type="predicted"/>
<dbReference type="PROSITE" id="PS50234">
    <property type="entry name" value="VWFA"/>
    <property type="match status" value="2"/>
</dbReference>
<dbReference type="InterPro" id="IPR002035">
    <property type="entry name" value="VWF_A"/>
</dbReference>
<dbReference type="InterPro" id="IPR036465">
    <property type="entry name" value="vWFA_dom_sf"/>
</dbReference>
<dbReference type="SUPFAM" id="SSF51120">
    <property type="entry name" value="beta-Roll"/>
    <property type="match status" value="1"/>
</dbReference>
<gene>
    <name evidence="3" type="ORF">WH96_18160</name>
</gene>
<dbReference type="NCBIfam" id="TIGR03661">
    <property type="entry name" value="T1SS_VCA0849"/>
    <property type="match status" value="1"/>
</dbReference>
<dbReference type="PROSITE" id="PS00330">
    <property type="entry name" value="HEMOLYSIN_CALCIUM"/>
    <property type="match status" value="2"/>
</dbReference>
<dbReference type="SMART" id="SM00327">
    <property type="entry name" value="VWA"/>
    <property type="match status" value="2"/>
</dbReference>
<comment type="caution">
    <text evidence="3">The sequence shown here is derived from an EMBL/GenBank/DDBJ whole genome shotgun (WGS) entry which is preliminary data.</text>
</comment>
<dbReference type="Gene3D" id="3.40.50.410">
    <property type="entry name" value="von Willebrand factor, type A domain"/>
    <property type="match status" value="2"/>
</dbReference>
<dbReference type="PANTHER" id="PTHR24020:SF87">
    <property type="entry name" value="COLLAGEN ALPHA-1(VI) CHAIN-LIKE"/>
    <property type="match status" value="1"/>
</dbReference>
<dbReference type="PRINTS" id="PR00313">
    <property type="entry name" value="CABNDNGRPT"/>
</dbReference>
<dbReference type="InterPro" id="IPR019960">
    <property type="entry name" value="T1SS_VCA0849"/>
</dbReference>
<dbReference type="Pfam" id="PF13519">
    <property type="entry name" value="VWA_2"/>
    <property type="match status" value="1"/>
</dbReference>